<reference evidence="2" key="1">
    <citation type="journal article" date="2019" name="Environ. Microbiol.">
        <title>Fungal ecological strategies reflected in gene transcription - a case study of two litter decomposers.</title>
        <authorList>
            <person name="Barbi F."/>
            <person name="Kohler A."/>
            <person name="Barry K."/>
            <person name="Baskaran P."/>
            <person name="Daum C."/>
            <person name="Fauchery L."/>
            <person name="Ihrmark K."/>
            <person name="Kuo A."/>
            <person name="LaButti K."/>
            <person name="Lipzen A."/>
            <person name="Morin E."/>
            <person name="Grigoriev I.V."/>
            <person name="Henrissat B."/>
            <person name="Lindahl B."/>
            <person name="Martin F."/>
        </authorList>
    </citation>
    <scope>NUCLEOTIDE SEQUENCE</scope>
    <source>
        <strain evidence="2">JB14</strain>
    </source>
</reference>
<dbReference type="Proteomes" id="UP000799118">
    <property type="component" value="Unassembled WGS sequence"/>
</dbReference>
<proteinExistence type="predicted"/>
<gene>
    <name evidence="2" type="ORF">BT96DRAFT_989447</name>
</gene>
<feature type="region of interest" description="Disordered" evidence="1">
    <location>
        <begin position="42"/>
        <end position="71"/>
    </location>
</feature>
<accession>A0A6A4I6G0</accession>
<keyword evidence="3" id="KW-1185">Reference proteome</keyword>
<protein>
    <submittedName>
        <fullName evidence="2">Uncharacterized protein</fullName>
    </submittedName>
</protein>
<evidence type="ECO:0000313" key="3">
    <source>
        <dbReference type="Proteomes" id="UP000799118"/>
    </source>
</evidence>
<dbReference type="AlphaFoldDB" id="A0A6A4I6G0"/>
<evidence type="ECO:0000256" key="1">
    <source>
        <dbReference type="SAM" id="MobiDB-lite"/>
    </source>
</evidence>
<organism evidence="2 3">
    <name type="scientific">Gymnopus androsaceus JB14</name>
    <dbReference type="NCBI Taxonomy" id="1447944"/>
    <lineage>
        <taxon>Eukaryota</taxon>
        <taxon>Fungi</taxon>
        <taxon>Dikarya</taxon>
        <taxon>Basidiomycota</taxon>
        <taxon>Agaricomycotina</taxon>
        <taxon>Agaricomycetes</taxon>
        <taxon>Agaricomycetidae</taxon>
        <taxon>Agaricales</taxon>
        <taxon>Marasmiineae</taxon>
        <taxon>Omphalotaceae</taxon>
        <taxon>Gymnopus</taxon>
    </lineage>
</organism>
<sequence length="71" mass="7687">MTKENSGEADNWEVNNTAFALNEDVDLAAPVLCNMILETGPPIGEQSNAKGKAWSTTIQSSSKPDIPNYDF</sequence>
<dbReference type="EMBL" id="ML769417">
    <property type="protein sequence ID" value="KAE9404394.1"/>
    <property type="molecule type" value="Genomic_DNA"/>
</dbReference>
<feature type="compositionally biased region" description="Polar residues" evidence="1">
    <location>
        <begin position="45"/>
        <end position="63"/>
    </location>
</feature>
<name>A0A6A4I6G0_9AGAR</name>
<evidence type="ECO:0000313" key="2">
    <source>
        <dbReference type="EMBL" id="KAE9404394.1"/>
    </source>
</evidence>
<dbReference type="OrthoDB" id="3236755at2759"/>